<evidence type="ECO:0000313" key="2">
    <source>
        <dbReference type="EMBL" id="MCZ4279824.1"/>
    </source>
</evidence>
<dbReference type="Proteomes" id="UP001069802">
    <property type="component" value="Unassembled WGS sequence"/>
</dbReference>
<name>A0ABT4LFE3_9PROT</name>
<dbReference type="RefSeq" id="WP_269422021.1">
    <property type="nucleotide sequence ID" value="NZ_JAPWGY010000001.1"/>
</dbReference>
<evidence type="ECO:0000256" key="1">
    <source>
        <dbReference type="SAM" id="Phobius"/>
    </source>
</evidence>
<keyword evidence="1" id="KW-0812">Transmembrane</keyword>
<evidence type="ECO:0000313" key="3">
    <source>
        <dbReference type="Proteomes" id="UP001069802"/>
    </source>
</evidence>
<keyword evidence="1" id="KW-0472">Membrane</keyword>
<feature type="transmembrane region" description="Helical" evidence="1">
    <location>
        <begin position="47"/>
        <end position="70"/>
    </location>
</feature>
<keyword evidence="1" id="KW-1133">Transmembrane helix</keyword>
<organism evidence="2 3">
    <name type="scientific">Kiloniella laminariae</name>
    <dbReference type="NCBI Taxonomy" id="454162"/>
    <lineage>
        <taxon>Bacteria</taxon>
        <taxon>Pseudomonadati</taxon>
        <taxon>Pseudomonadota</taxon>
        <taxon>Alphaproteobacteria</taxon>
        <taxon>Rhodospirillales</taxon>
        <taxon>Kiloniellaceae</taxon>
        <taxon>Kiloniella</taxon>
    </lineage>
</organism>
<reference evidence="2" key="1">
    <citation type="submission" date="2022-12" db="EMBL/GenBank/DDBJ databases">
        <title>Bacterial isolates from different developmental stages of Nematostella vectensis.</title>
        <authorList>
            <person name="Fraune S."/>
        </authorList>
    </citation>
    <scope>NUCLEOTIDE SEQUENCE</scope>
    <source>
        <strain evidence="2">G21630-S1</strain>
    </source>
</reference>
<proteinExistence type="predicted"/>
<protein>
    <submittedName>
        <fullName evidence="2">Uncharacterized protein</fullName>
    </submittedName>
</protein>
<gene>
    <name evidence="2" type="ORF">O4H49_03480</name>
</gene>
<keyword evidence="3" id="KW-1185">Reference proteome</keyword>
<feature type="transmembrane region" description="Helical" evidence="1">
    <location>
        <begin position="140"/>
        <end position="164"/>
    </location>
</feature>
<accession>A0ABT4LFE3</accession>
<sequence>MVVLGFIGFLATYILFFNGLSQALFQIPLSDLLVSWWGYGELRALCLGMNFLLLVAALIFGLVAHNLAALLCGTKEVFIYLGLALDKGIYLARSSRPQEENYLPGDFAFFGAAGIDSLYRQIMITRYRGRFYSPLEFQPARAVILLVSCLICAFFASVTNLFVLKIYAFENGLFPGFITSNNTNIEGIASLLVQQQSFAFYPWSAGLLLLFVSLVFLFRLFRPAKMALDIGDSPRALTIPARIRPGYEMQGQVLARRFHYHRNRKNQRAKLSFITYLVKLGAPFKPAVYMTWICEDPKSKSRELADRSLENQTALALRIRDFDPKVIPGSYDEAPYCLEVVT</sequence>
<feature type="transmembrane region" description="Helical" evidence="1">
    <location>
        <begin position="200"/>
        <end position="221"/>
    </location>
</feature>
<dbReference type="EMBL" id="JAPWGY010000001">
    <property type="protein sequence ID" value="MCZ4279824.1"/>
    <property type="molecule type" value="Genomic_DNA"/>
</dbReference>
<comment type="caution">
    <text evidence="2">The sequence shown here is derived from an EMBL/GenBank/DDBJ whole genome shotgun (WGS) entry which is preliminary data.</text>
</comment>